<protein>
    <recommendedName>
        <fullName evidence="2">T6SS Phospholipase effector Tle1-like catalytic domain-containing protein</fullName>
    </recommendedName>
</protein>
<keyword evidence="1" id="KW-0732">Signal</keyword>
<reference evidence="3 4" key="1">
    <citation type="journal article" date="2012" name="Science">
        <title>Ecological populations of bacteria act as socially cohesive units of antibiotic production and resistance.</title>
        <authorList>
            <person name="Cordero O.X."/>
            <person name="Wildschutte H."/>
            <person name="Kirkup B."/>
            <person name="Proehl S."/>
            <person name="Ngo L."/>
            <person name="Hussain F."/>
            <person name="Le Roux F."/>
            <person name="Mincer T."/>
            <person name="Polz M.F."/>
        </authorList>
    </citation>
    <scope>NUCLEOTIDE SEQUENCE [LARGE SCALE GENOMIC DNA]</scope>
    <source>
        <strain evidence="3 4">FS-238</strain>
    </source>
</reference>
<comment type="caution">
    <text evidence="3">The sequence shown here is derived from an EMBL/GenBank/DDBJ whole genome shotgun (WGS) entry which is preliminary data.</text>
</comment>
<feature type="signal peptide" evidence="1">
    <location>
        <begin position="1"/>
        <end position="23"/>
    </location>
</feature>
<dbReference type="SUPFAM" id="SSF53474">
    <property type="entry name" value="alpha/beta-Hydrolases"/>
    <property type="match status" value="1"/>
</dbReference>
<evidence type="ECO:0000259" key="2">
    <source>
        <dbReference type="Pfam" id="PF09994"/>
    </source>
</evidence>
<proteinExistence type="predicted"/>
<dbReference type="AlphaFoldDB" id="A0A853QYW4"/>
<keyword evidence="4" id="KW-1185">Reference proteome</keyword>
<dbReference type="PROSITE" id="PS51257">
    <property type="entry name" value="PROKAR_LIPOPROTEIN"/>
    <property type="match status" value="1"/>
</dbReference>
<sequence length="502" mass="56643">MPQLVKLITVISLFALTACSTHYFITTTGSPANSNERETIAMFLDGTDNNLNADTNVSRIYNKVKGYDMDHLHTYYGEGVGVGFRYIGAGTGWGFDDDVAEAYAFLTKFYKSNNTDIYIFGFSRGAYTARVLNGMVYSLGIYDFSSLSSSERIKKSKQLYEIYKQETKIHFDEDGATLIGLNPNDSRQGNQCRESDVLNIWEDIDEKTDLAPPTCDDMAVSIKFMGLFDTVEALGIVPTGRAIKRKLGDTNQKPNVSLPNKRYIDQVCNVETIYHALSLDDNRGHLFVPISIDTPDTKWRCRNQNTSINEVWFAGAHSDVGGGYLSTDHNGKSLEYLDLRLSGYAANWMLSYLKQNGLMSSAALFPEYIKADLHDAQNGSSMYEEFSRDRVFSEYASILKGKKFKVHPSAIERIGLNNYTVSSTNKPYPRLVSYGHFNDYGFDSKWYESETFAPCFETIETQKDKGKVTTLIFKPDNTQCNIEKWQPEEIDTVAITPIETDY</sequence>
<name>A0A853QYW4_9VIBR</name>
<evidence type="ECO:0000313" key="3">
    <source>
        <dbReference type="EMBL" id="OEE32288.1"/>
    </source>
</evidence>
<gene>
    <name evidence="3" type="ORF">A1QS_09985</name>
</gene>
<dbReference type="PANTHER" id="PTHR33840:SF1">
    <property type="entry name" value="TLE1 PHOSPHOLIPASE DOMAIN-CONTAINING PROTEIN"/>
    <property type="match status" value="1"/>
</dbReference>
<evidence type="ECO:0000313" key="4">
    <source>
        <dbReference type="Proteomes" id="UP000094808"/>
    </source>
</evidence>
<accession>A0A853QYW4</accession>
<evidence type="ECO:0000256" key="1">
    <source>
        <dbReference type="SAM" id="SignalP"/>
    </source>
</evidence>
<dbReference type="Proteomes" id="UP000094808">
    <property type="component" value="Unassembled WGS sequence"/>
</dbReference>
<dbReference type="Pfam" id="PF09994">
    <property type="entry name" value="T6SS_Tle1-like_cat"/>
    <property type="match status" value="1"/>
</dbReference>
<dbReference type="InterPro" id="IPR029058">
    <property type="entry name" value="AB_hydrolase_fold"/>
</dbReference>
<dbReference type="InterPro" id="IPR018712">
    <property type="entry name" value="Tle1-like_cat"/>
</dbReference>
<organism evidence="3 4">
    <name type="scientific">Vibrio ordalii FS-238</name>
    <dbReference type="NCBI Taxonomy" id="617133"/>
    <lineage>
        <taxon>Bacteria</taxon>
        <taxon>Pseudomonadati</taxon>
        <taxon>Pseudomonadota</taxon>
        <taxon>Gammaproteobacteria</taxon>
        <taxon>Vibrionales</taxon>
        <taxon>Vibrionaceae</taxon>
        <taxon>Vibrio</taxon>
    </lineage>
</organism>
<dbReference type="RefSeq" id="WP_017045805.1">
    <property type="nucleotide sequence ID" value="NZ_AJYS02000257.1"/>
</dbReference>
<feature type="chain" id="PRO_5032735547" description="T6SS Phospholipase effector Tle1-like catalytic domain-containing protein" evidence="1">
    <location>
        <begin position="24"/>
        <end position="502"/>
    </location>
</feature>
<dbReference type="EMBL" id="AJYS02000257">
    <property type="protein sequence ID" value="OEE32288.1"/>
    <property type="molecule type" value="Genomic_DNA"/>
</dbReference>
<feature type="domain" description="T6SS Phospholipase effector Tle1-like catalytic" evidence="2">
    <location>
        <begin position="40"/>
        <end position="351"/>
    </location>
</feature>
<dbReference type="PANTHER" id="PTHR33840">
    <property type="match status" value="1"/>
</dbReference>